<evidence type="ECO:0000313" key="3">
    <source>
        <dbReference type="Proteomes" id="UP000501891"/>
    </source>
</evidence>
<protein>
    <submittedName>
        <fullName evidence="2">Uncharacterized protein</fullName>
    </submittedName>
</protein>
<dbReference type="EMBL" id="CP051775">
    <property type="protein sequence ID" value="QJE74384.1"/>
    <property type="molecule type" value="Genomic_DNA"/>
</dbReference>
<feature type="compositionally biased region" description="Pro residues" evidence="1">
    <location>
        <begin position="1"/>
        <end position="15"/>
    </location>
</feature>
<feature type="region of interest" description="Disordered" evidence="1">
    <location>
        <begin position="1"/>
        <end position="67"/>
    </location>
</feature>
<accession>A0A858RAG3</accession>
<dbReference type="AlphaFoldDB" id="A0A858RAG3"/>
<keyword evidence="3" id="KW-1185">Reference proteome</keyword>
<reference evidence="2" key="1">
    <citation type="submission" date="2020-04" db="EMBL/GenBank/DDBJ databases">
        <title>A desert anoxygenic phototrophic bacterium fixes CO2 using RubisCO under aerobic conditions.</title>
        <authorList>
            <person name="Tang K."/>
        </authorList>
    </citation>
    <scope>NUCLEOTIDE SEQUENCE [LARGE SCALE GENOMIC DNA]</scope>
    <source>
        <strain evidence="2">MIMtkB3</strain>
    </source>
</reference>
<evidence type="ECO:0000313" key="2">
    <source>
        <dbReference type="EMBL" id="QJE74384.1"/>
    </source>
</evidence>
<gene>
    <name evidence="2" type="ORF">HHL28_16050</name>
</gene>
<feature type="compositionally biased region" description="Polar residues" evidence="1">
    <location>
        <begin position="58"/>
        <end position="67"/>
    </location>
</feature>
<organism evidence="2 3">
    <name type="scientific">Aerophototrophica crusticola</name>
    <dbReference type="NCBI Taxonomy" id="1709002"/>
    <lineage>
        <taxon>Bacteria</taxon>
        <taxon>Pseudomonadati</taxon>
        <taxon>Pseudomonadota</taxon>
        <taxon>Alphaproteobacteria</taxon>
        <taxon>Rhodospirillales</taxon>
        <taxon>Rhodospirillaceae</taxon>
        <taxon>Aerophototrophica</taxon>
    </lineage>
</organism>
<dbReference type="KEGG" id="acru:HHL28_16050"/>
<feature type="compositionally biased region" description="Polar residues" evidence="1">
    <location>
        <begin position="19"/>
        <end position="45"/>
    </location>
</feature>
<name>A0A858RAG3_9PROT</name>
<evidence type="ECO:0000256" key="1">
    <source>
        <dbReference type="SAM" id="MobiDB-lite"/>
    </source>
</evidence>
<dbReference type="Proteomes" id="UP000501891">
    <property type="component" value="Chromosome"/>
</dbReference>
<sequence>MLIPSYTPPPPPASTPAPQQNAALASAMVTAQKTARPTEVQTSRATAAVAQADRGRENQSSTFQGYSVDTEAGTVRAKTNGGSARGTRLNLVV</sequence>
<proteinExistence type="predicted"/>